<sequence>MVIFDVIAPASGNGLERIGTSGNFRSRRESTLSESCNLCLTCGMKFFLSRTTKLPVLRKSPVGADLET</sequence>
<proteinExistence type="predicted"/>
<evidence type="ECO:0000313" key="2">
    <source>
        <dbReference type="Proteomes" id="UP001217918"/>
    </source>
</evidence>
<gene>
    <name evidence="1" type="ORF">P8C59_009418</name>
</gene>
<comment type="caution">
    <text evidence="1">The sequence shown here is derived from an EMBL/GenBank/DDBJ whole genome shotgun (WGS) entry which is preliminary data.</text>
</comment>
<accession>A0AAD9ICL2</accession>
<evidence type="ECO:0000313" key="1">
    <source>
        <dbReference type="EMBL" id="KAK2075278.1"/>
    </source>
</evidence>
<keyword evidence="2" id="KW-1185">Reference proteome</keyword>
<dbReference type="AlphaFoldDB" id="A0AAD9ICL2"/>
<organism evidence="1 2">
    <name type="scientific">Phyllachora maydis</name>
    <dbReference type="NCBI Taxonomy" id="1825666"/>
    <lineage>
        <taxon>Eukaryota</taxon>
        <taxon>Fungi</taxon>
        <taxon>Dikarya</taxon>
        <taxon>Ascomycota</taxon>
        <taxon>Pezizomycotina</taxon>
        <taxon>Sordariomycetes</taxon>
        <taxon>Sordariomycetidae</taxon>
        <taxon>Phyllachorales</taxon>
        <taxon>Phyllachoraceae</taxon>
        <taxon>Phyllachora</taxon>
    </lineage>
</organism>
<dbReference type="Proteomes" id="UP001217918">
    <property type="component" value="Unassembled WGS sequence"/>
</dbReference>
<name>A0AAD9ICL2_9PEZI</name>
<reference evidence="1" key="1">
    <citation type="journal article" date="2023" name="Mol. Plant Microbe Interact.">
        <title>Elucidating the Obligate Nature and Biological Capacity of an Invasive Fungal Corn Pathogen.</title>
        <authorList>
            <person name="MacCready J.S."/>
            <person name="Roggenkamp E.M."/>
            <person name="Gdanetz K."/>
            <person name="Chilvers M.I."/>
        </authorList>
    </citation>
    <scope>NUCLEOTIDE SEQUENCE</scope>
    <source>
        <strain evidence="1">PM02</strain>
    </source>
</reference>
<dbReference type="EMBL" id="JAQQPM010000009">
    <property type="protein sequence ID" value="KAK2075278.1"/>
    <property type="molecule type" value="Genomic_DNA"/>
</dbReference>
<protein>
    <submittedName>
        <fullName evidence="1">Uncharacterized protein</fullName>
    </submittedName>
</protein>